<keyword evidence="3" id="KW-1185">Reference proteome</keyword>
<dbReference type="Pfam" id="PF18922">
    <property type="entry name" value="DUF5672"/>
    <property type="match status" value="1"/>
</dbReference>
<dbReference type="AlphaFoldDB" id="A0A370TGL7"/>
<protein>
    <recommendedName>
        <fullName evidence="1">DUF5672 domain-containing protein</fullName>
    </recommendedName>
</protein>
<dbReference type="EMBL" id="NPIC01000007">
    <property type="protein sequence ID" value="RDL34347.1"/>
    <property type="molecule type" value="Genomic_DNA"/>
</dbReference>
<evidence type="ECO:0000313" key="3">
    <source>
        <dbReference type="Proteomes" id="UP000254866"/>
    </source>
</evidence>
<dbReference type="OrthoDB" id="10025998at2759"/>
<dbReference type="InterPro" id="IPR043729">
    <property type="entry name" value="DUF5672"/>
</dbReference>
<accession>A0A370TGL7</accession>
<reference evidence="2 3" key="1">
    <citation type="journal article" date="2018" name="IMA Fungus">
        <title>IMA Genome-F 9: Draft genome sequence of Annulohypoxylon stygium, Aspergillus mulundensis, Berkeleyomyces basicola (syn. Thielaviopsis basicola), Ceratocystis smalleyi, two Cercospora beticola strains, Coleophoma cylindrospora, Fusarium fracticaudum, Phialophora cf. hyalina, and Morchella septimelata.</title>
        <authorList>
            <person name="Wingfield B.D."/>
            <person name="Bills G.F."/>
            <person name="Dong Y."/>
            <person name="Huang W."/>
            <person name="Nel W.J."/>
            <person name="Swalarsk-Parry B.S."/>
            <person name="Vaghefi N."/>
            <person name="Wilken P.M."/>
            <person name="An Z."/>
            <person name="de Beer Z.W."/>
            <person name="De Vos L."/>
            <person name="Chen L."/>
            <person name="Duong T.A."/>
            <person name="Gao Y."/>
            <person name="Hammerbacher A."/>
            <person name="Kikkert J.R."/>
            <person name="Li Y."/>
            <person name="Li H."/>
            <person name="Li K."/>
            <person name="Li Q."/>
            <person name="Liu X."/>
            <person name="Ma X."/>
            <person name="Naidoo K."/>
            <person name="Pethybridge S.J."/>
            <person name="Sun J."/>
            <person name="Steenkamp E.T."/>
            <person name="van der Nest M.A."/>
            <person name="van Wyk S."/>
            <person name="Wingfield M.J."/>
            <person name="Xiong C."/>
            <person name="Yue Q."/>
            <person name="Zhang X."/>
        </authorList>
    </citation>
    <scope>NUCLEOTIDE SEQUENCE [LARGE SCALE GENOMIC DNA]</scope>
    <source>
        <strain evidence="2 3">BP 5553</strain>
    </source>
</reference>
<feature type="domain" description="DUF5672" evidence="1">
    <location>
        <begin position="108"/>
        <end position="271"/>
    </location>
</feature>
<gene>
    <name evidence="2" type="ORF">BP5553_07475</name>
</gene>
<sequence>MPLPMLWSKKYSLAPIAILILVALTAIYSLRAPFLEFATSHALPSSSKIPASKNVAVMIEDRALGNIVPLLLHFASVLGPEWPIIYYTSVISHPNSTAFRRAVEEGRISIRPLPKGVEFAKHQSVSEFLTKPWLWEQLAPAGHVLMFQADSIICSNSEIRIEDFLEYDFVGAPIDVPITPPDGHGEGYNGGFSLRNRSMILDIVNTFSWQGEKEEGKITQAPCVTQEPCLKFEDQWFYHKMKENGARLPTKEVASKFAVETIWNDRPLGFHQVERWNKDKIGKVTEWCPEYAMATNDLLVKHP</sequence>
<name>A0A370TGL7_9HELO</name>
<evidence type="ECO:0000259" key="1">
    <source>
        <dbReference type="Pfam" id="PF18922"/>
    </source>
</evidence>
<dbReference type="GeneID" id="43600324"/>
<dbReference type="RefSeq" id="XP_031867329.1">
    <property type="nucleotide sequence ID" value="XM_032016098.1"/>
</dbReference>
<organism evidence="2 3">
    <name type="scientific">Venustampulla echinocandica</name>
    <dbReference type="NCBI Taxonomy" id="2656787"/>
    <lineage>
        <taxon>Eukaryota</taxon>
        <taxon>Fungi</taxon>
        <taxon>Dikarya</taxon>
        <taxon>Ascomycota</taxon>
        <taxon>Pezizomycotina</taxon>
        <taxon>Leotiomycetes</taxon>
        <taxon>Helotiales</taxon>
        <taxon>Pleuroascaceae</taxon>
        <taxon>Venustampulla</taxon>
    </lineage>
</organism>
<dbReference type="STRING" id="2656787.A0A370TGL7"/>
<comment type="caution">
    <text evidence="2">The sequence shown here is derived from an EMBL/GenBank/DDBJ whole genome shotgun (WGS) entry which is preliminary data.</text>
</comment>
<proteinExistence type="predicted"/>
<evidence type="ECO:0000313" key="2">
    <source>
        <dbReference type="EMBL" id="RDL34347.1"/>
    </source>
</evidence>
<dbReference type="Proteomes" id="UP000254866">
    <property type="component" value="Unassembled WGS sequence"/>
</dbReference>